<dbReference type="GO" id="GO:0008270">
    <property type="term" value="F:zinc ion binding"/>
    <property type="evidence" value="ECO:0007669"/>
    <property type="project" value="UniProtKB-KW"/>
</dbReference>
<dbReference type="Pfam" id="PF00096">
    <property type="entry name" value="zf-C2H2"/>
    <property type="match status" value="1"/>
</dbReference>
<reference evidence="7" key="1">
    <citation type="submission" date="2018-07" db="EMBL/GenBank/DDBJ databases">
        <authorList>
            <person name="Quirk P.G."/>
            <person name="Krulwich T.A."/>
        </authorList>
    </citation>
    <scope>NUCLEOTIDE SEQUENCE</scope>
</reference>
<keyword evidence="1" id="KW-0479">Metal-binding</keyword>
<dbReference type="SMART" id="SM00355">
    <property type="entry name" value="ZnF_C2H2"/>
    <property type="match status" value="1"/>
</dbReference>
<gene>
    <name evidence="7" type="primary">CSON007564</name>
</gene>
<proteinExistence type="predicted"/>
<keyword evidence="2" id="KW-0677">Repeat</keyword>
<evidence type="ECO:0000256" key="4">
    <source>
        <dbReference type="ARBA" id="ARBA00022833"/>
    </source>
</evidence>
<name>A0A336LYE5_CULSO</name>
<evidence type="ECO:0000256" key="3">
    <source>
        <dbReference type="ARBA" id="ARBA00022771"/>
    </source>
</evidence>
<dbReference type="InterPro" id="IPR036236">
    <property type="entry name" value="Znf_C2H2_sf"/>
</dbReference>
<feature type="domain" description="C2H2-type" evidence="6">
    <location>
        <begin position="52"/>
        <end position="79"/>
    </location>
</feature>
<dbReference type="AlphaFoldDB" id="A0A336LYE5"/>
<evidence type="ECO:0000256" key="2">
    <source>
        <dbReference type="ARBA" id="ARBA00022737"/>
    </source>
</evidence>
<dbReference type="Gene3D" id="3.30.160.60">
    <property type="entry name" value="Classic Zinc Finger"/>
    <property type="match status" value="1"/>
</dbReference>
<accession>A0A336LYE5</accession>
<dbReference type="SUPFAM" id="SSF57667">
    <property type="entry name" value="beta-beta-alpha zinc fingers"/>
    <property type="match status" value="1"/>
</dbReference>
<sequence>MKVKIDDNTSNFEILGLDLREIECNFDEFDLDPEQDIHIARHLNTHLQLCNFKCNKCGKSYKQNSTLQKHLNKYHGKQC</sequence>
<dbReference type="PROSITE" id="PS00028">
    <property type="entry name" value="ZINC_FINGER_C2H2_1"/>
    <property type="match status" value="1"/>
</dbReference>
<dbReference type="InterPro" id="IPR013087">
    <property type="entry name" value="Znf_C2H2_type"/>
</dbReference>
<evidence type="ECO:0000259" key="6">
    <source>
        <dbReference type="PROSITE" id="PS50157"/>
    </source>
</evidence>
<dbReference type="PROSITE" id="PS50157">
    <property type="entry name" value="ZINC_FINGER_C2H2_2"/>
    <property type="match status" value="1"/>
</dbReference>
<dbReference type="FunFam" id="3.30.160.60:FF:000340">
    <property type="entry name" value="zinc finger protein 473 isoform X1"/>
    <property type="match status" value="1"/>
</dbReference>
<evidence type="ECO:0000256" key="1">
    <source>
        <dbReference type="ARBA" id="ARBA00022723"/>
    </source>
</evidence>
<protein>
    <submittedName>
        <fullName evidence="7">CSON007564 protein</fullName>
    </submittedName>
</protein>
<organism evidence="7">
    <name type="scientific">Culicoides sonorensis</name>
    <name type="common">Biting midge</name>
    <dbReference type="NCBI Taxonomy" id="179676"/>
    <lineage>
        <taxon>Eukaryota</taxon>
        <taxon>Metazoa</taxon>
        <taxon>Ecdysozoa</taxon>
        <taxon>Arthropoda</taxon>
        <taxon>Hexapoda</taxon>
        <taxon>Insecta</taxon>
        <taxon>Pterygota</taxon>
        <taxon>Neoptera</taxon>
        <taxon>Endopterygota</taxon>
        <taxon>Diptera</taxon>
        <taxon>Nematocera</taxon>
        <taxon>Chironomoidea</taxon>
        <taxon>Ceratopogonidae</taxon>
        <taxon>Ceratopogoninae</taxon>
        <taxon>Culicoides</taxon>
        <taxon>Monoculicoides</taxon>
    </lineage>
</organism>
<dbReference type="EMBL" id="UFQT01000285">
    <property type="protein sequence ID" value="SSX22820.1"/>
    <property type="molecule type" value="Genomic_DNA"/>
</dbReference>
<keyword evidence="4" id="KW-0862">Zinc</keyword>
<dbReference type="VEuPathDB" id="VectorBase:CSON007564"/>
<keyword evidence="3 5" id="KW-0863">Zinc-finger</keyword>
<evidence type="ECO:0000313" key="7">
    <source>
        <dbReference type="EMBL" id="SSX22820.1"/>
    </source>
</evidence>
<evidence type="ECO:0000256" key="5">
    <source>
        <dbReference type="PROSITE-ProRule" id="PRU00042"/>
    </source>
</evidence>
<dbReference type="GO" id="GO:0005634">
    <property type="term" value="C:nucleus"/>
    <property type="evidence" value="ECO:0007669"/>
    <property type="project" value="UniProtKB-ARBA"/>
</dbReference>